<evidence type="ECO:0000313" key="2">
    <source>
        <dbReference type="EMBL" id="SDW45586.1"/>
    </source>
</evidence>
<accession>A0A1H2TNN5</accession>
<dbReference type="AlphaFoldDB" id="A0A1H2TNN5"/>
<proteinExistence type="predicted"/>
<sequence length="224" mass="26376">MSLKIFNAFTLKCLMTIFMVLDHVAYFIPDSPYWFHWLGRIVAPIFVFLLTEGYIHTRDSKAYMKRLFIGAAIMFVGNSIIWLVFRRDTIISNNIFLSLALGVALLRNLEMENRSKLTIFFIILVSALAEGSLIVTAMVLIFYYFKEDKVKLSLSYILLSSLFLLEGLSYDYLFAENPQWMMVFALPFILMYNGKRGPKIKYFFYIFYPVHIWILYIIGYLMER</sequence>
<feature type="transmembrane region" description="Helical" evidence="1">
    <location>
        <begin position="9"/>
        <end position="28"/>
    </location>
</feature>
<feature type="transmembrane region" description="Helical" evidence="1">
    <location>
        <begin position="91"/>
        <end position="109"/>
    </location>
</feature>
<dbReference type="RefSeq" id="WP_093751028.1">
    <property type="nucleotide sequence ID" value="NZ_FNNG01000002.1"/>
</dbReference>
<gene>
    <name evidence="2" type="ORF">SAMN05660923_00767</name>
</gene>
<feature type="transmembrane region" description="Helical" evidence="1">
    <location>
        <begin position="202"/>
        <end position="222"/>
    </location>
</feature>
<evidence type="ECO:0000256" key="1">
    <source>
        <dbReference type="SAM" id="Phobius"/>
    </source>
</evidence>
<protein>
    <submittedName>
        <fullName evidence="2">TraX protein</fullName>
    </submittedName>
</protein>
<keyword evidence="1" id="KW-0812">Transmembrane</keyword>
<keyword evidence="1" id="KW-0472">Membrane</keyword>
<keyword evidence="1" id="KW-1133">Transmembrane helix</keyword>
<reference evidence="2 3" key="1">
    <citation type="submission" date="2016-10" db="EMBL/GenBank/DDBJ databases">
        <authorList>
            <person name="de Groot N.N."/>
        </authorList>
    </citation>
    <scope>NUCLEOTIDE SEQUENCE [LARGE SCALE GENOMIC DNA]</scope>
    <source>
        <strain evidence="2 3">DSM 23310</strain>
    </source>
</reference>
<dbReference type="InterPro" id="IPR008875">
    <property type="entry name" value="TraX"/>
</dbReference>
<evidence type="ECO:0000313" key="3">
    <source>
        <dbReference type="Proteomes" id="UP000198828"/>
    </source>
</evidence>
<keyword evidence="3" id="KW-1185">Reference proteome</keyword>
<dbReference type="EMBL" id="FNNG01000002">
    <property type="protein sequence ID" value="SDW45586.1"/>
    <property type="molecule type" value="Genomic_DNA"/>
</dbReference>
<feature type="transmembrane region" description="Helical" evidence="1">
    <location>
        <begin position="121"/>
        <end position="145"/>
    </location>
</feature>
<name>A0A1H2TNN5_9FIRM</name>
<feature type="transmembrane region" description="Helical" evidence="1">
    <location>
        <begin position="67"/>
        <end position="85"/>
    </location>
</feature>
<dbReference type="Pfam" id="PF05857">
    <property type="entry name" value="TraX"/>
    <property type="match status" value="1"/>
</dbReference>
<organism evidence="2 3">
    <name type="scientific">Tepidimicrobium xylanilyticum</name>
    <dbReference type="NCBI Taxonomy" id="1123352"/>
    <lineage>
        <taxon>Bacteria</taxon>
        <taxon>Bacillati</taxon>
        <taxon>Bacillota</taxon>
        <taxon>Tissierellia</taxon>
        <taxon>Tissierellales</taxon>
        <taxon>Tepidimicrobiaceae</taxon>
        <taxon>Tepidimicrobium</taxon>
    </lineage>
</organism>
<dbReference type="Proteomes" id="UP000198828">
    <property type="component" value="Unassembled WGS sequence"/>
</dbReference>
<feature type="transmembrane region" description="Helical" evidence="1">
    <location>
        <begin position="34"/>
        <end position="55"/>
    </location>
</feature>
<dbReference type="OrthoDB" id="9781069at2"/>